<dbReference type="InterPro" id="IPR001128">
    <property type="entry name" value="Cyt_P450"/>
</dbReference>
<evidence type="ECO:0008006" key="3">
    <source>
        <dbReference type="Google" id="ProtNLM"/>
    </source>
</evidence>
<dbReference type="Proteomes" id="UP001583177">
    <property type="component" value="Unassembled WGS sequence"/>
</dbReference>
<dbReference type="Gene3D" id="1.10.630.10">
    <property type="entry name" value="Cytochrome P450"/>
    <property type="match status" value="1"/>
</dbReference>
<accession>A0ABR3VW49</accession>
<proteinExistence type="predicted"/>
<dbReference type="SUPFAM" id="SSF48264">
    <property type="entry name" value="Cytochrome P450"/>
    <property type="match status" value="1"/>
</dbReference>
<keyword evidence="2" id="KW-1185">Reference proteome</keyword>
<dbReference type="EMBL" id="JAWRVE010000262">
    <property type="protein sequence ID" value="KAL1846606.1"/>
    <property type="molecule type" value="Genomic_DNA"/>
</dbReference>
<comment type="caution">
    <text evidence="1">The sequence shown here is derived from an EMBL/GenBank/DDBJ whole genome shotgun (WGS) entry which is preliminary data.</text>
</comment>
<protein>
    <recommendedName>
        <fullName evidence="3">Periplasmic binding protein-like II</fullName>
    </recommendedName>
</protein>
<gene>
    <name evidence="1" type="ORF">Daus18300_014197</name>
</gene>
<organism evidence="1 2">
    <name type="scientific">Diaporthe australafricana</name>
    <dbReference type="NCBI Taxonomy" id="127596"/>
    <lineage>
        <taxon>Eukaryota</taxon>
        <taxon>Fungi</taxon>
        <taxon>Dikarya</taxon>
        <taxon>Ascomycota</taxon>
        <taxon>Pezizomycotina</taxon>
        <taxon>Sordariomycetes</taxon>
        <taxon>Sordariomycetidae</taxon>
        <taxon>Diaporthales</taxon>
        <taxon>Diaporthaceae</taxon>
        <taxon>Diaporthe</taxon>
    </lineage>
</organism>
<reference evidence="1 2" key="1">
    <citation type="journal article" date="2024" name="IMA Fungus">
        <title>IMA Genome - F19 : A genome assembly and annotation guide to empower mycologists, including annotated draft genome sequences of Ceratocystis pirilliformis, Diaporthe australafricana, Fusarium ophioides, Paecilomyces lecythidis, and Sporothrix stenoceras.</title>
        <authorList>
            <person name="Aylward J."/>
            <person name="Wilson A.M."/>
            <person name="Visagie C.M."/>
            <person name="Spraker J."/>
            <person name="Barnes I."/>
            <person name="Buitendag C."/>
            <person name="Ceriani C."/>
            <person name="Del Mar Angel L."/>
            <person name="du Plessis D."/>
            <person name="Fuchs T."/>
            <person name="Gasser K."/>
            <person name="Kramer D."/>
            <person name="Li W."/>
            <person name="Munsamy K."/>
            <person name="Piso A."/>
            <person name="Price J.L."/>
            <person name="Sonnekus B."/>
            <person name="Thomas C."/>
            <person name="van der Nest A."/>
            <person name="van Dijk A."/>
            <person name="van Heerden A."/>
            <person name="van Vuuren N."/>
            <person name="Yilmaz N."/>
            <person name="Duong T.A."/>
            <person name="van der Merwe N.A."/>
            <person name="Wingfield M.J."/>
            <person name="Wingfield B.D."/>
        </authorList>
    </citation>
    <scope>NUCLEOTIDE SEQUENCE [LARGE SCALE GENOMIC DNA]</scope>
    <source>
        <strain evidence="1 2">CMW 18300</strain>
    </source>
</reference>
<dbReference type="InterPro" id="IPR036396">
    <property type="entry name" value="Cyt_P450_sf"/>
</dbReference>
<sequence>MYKSFLAGSITLDNFLHTMDEMLFGNLDVTIGALTWNPLFLATTPQVQNQLWQEIRGGGETWKKYLVSSDTLLAASILESARLKPIAAFAIPQAAPTDRKVGVYVVPAGTNL</sequence>
<evidence type="ECO:0000313" key="1">
    <source>
        <dbReference type="EMBL" id="KAL1846606.1"/>
    </source>
</evidence>
<name>A0ABR3VW49_9PEZI</name>
<dbReference type="Pfam" id="PF00067">
    <property type="entry name" value="p450"/>
    <property type="match status" value="1"/>
</dbReference>
<evidence type="ECO:0000313" key="2">
    <source>
        <dbReference type="Proteomes" id="UP001583177"/>
    </source>
</evidence>